<dbReference type="InterPro" id="IPR036070">
    <property type="entry name" value="Nop_dom_sf"/>
</dbReference>
<sequence length="260" mass="30136">MKYNLWFGVYENGKVKVSKNLKESFSKAENPEPLPFSVSEMGTDIFGKKYYEELRRIAIDHAEELVEGELKREDRYVIALVRSLDELNRTINLLDEKLRDLKEIKESAIVRDFEEKILDLKRFRGELEKEIESVMRKIAPNLSEIVGEKIAARLLEKVGSLEKLAELPASTIQVIGAERSLFKALSRIRRGKEAKVPKHGVIFQHPFIKGLPKRKRGKMARFMASKLAIAARIDYFKGELYEKLAEEVRKKYEKLSRNPK</sequence>
<dbReference type="InterPro" id="IPR029012">
    <property type="entry name" value="Helix_hairpin_bin_sf"/>
</dbReference>
<dbReference type="EMBL" id="DTAK01000008">
    <property type="protein sequence ID" value="HGU58836.1"/>
    <property type="molecule type" value="Genomic_DNA"/>
</dbReference>
<dbReference type="AlphaFoldDB" id="A0A7C4W2I6"/>
<protein>
    <submittedName>
        <fullName evidence="4">NOP58 family protein</fullName>
    </submittedName>
</protein>
<feature type="coiled-coil region" evidence="1">
    <location>
        <begin position="84"/>
        <end position="130"/>
    </location>
</feature>
<dbReference type="PANTHER" id="PTHR10894">
    <property type="entry name" value="NUCLEOLAR PROTEIN 5 NUCLEOLAR PROTEIN NOP5 NOP58"/>
    <property type="match status" value="1"/>
</dbReference>
<dbReference type="EMBL" id="DTPI01000020">
    <property type="protein sequence ID" value="HGE66043.1"/>
    <property type="molecule type" value="Genomic_DNA"/>
</dbReference>
<dbReference type="Gene3D" id="1.10.287.660">
    <property type="entry name" value="Helix hairpin bin"/>
    <property type="match status" value="1"/>
</dbReference>
<evidence type="ECO:0000259" key="2">
    <source>
        <dbReference type="PROSITE" id="PS51358"/>
    </source>
</evidence>
<dbReference type="Pfam" id="PF01798">
    <property type="entry name" value="Nop"/>
    <property type="match status" value="1"/>
</dbReference>
<evidence type="ECO:0000256" key="1">
    <source>
        <dbReference type="SAM" id="Coils"/>
    </source>
</evidence>
<reference evidence="4" key="1">
    <citation type="journal article" date="2020" name="mSystems">
        <title>Genome- and Community-Level Interaction Insights into Carbon Utilization and Element Cycling Functions of Hydrothermarchaeota in Hydrothermal Sediment.</title>
        <authorList>
            <person name="Zhou Z."/>
            <person name="Liu Y."/>
            <person name="Xu W."/>
            <person name="Pan J."/>
            <person name="Luo Z.H."/>
            <person name="Li M."/>
        </authorList>
    </citation>
    <scope>NUCLEOTIDE SEQUENCE [LARGE SCALE GENOMIC DNA]</scope>
    <source>
        <strain evidence="4">SpSt-62</strain>
        <strain evidence="3">SpSt-97</strain>
    </source>
</reference>
<dbReference type="InterPro" id="IPR042239">
    <property type="entry name" value="Nop_C"/>
</dbReference>
<accession>A0A7C4W2I6</accession>
<dbReference type="Gene3D" id="1.10.246.90">
    <property type="entry name" value="Nop domain"/>
    <property type="match status" value="1"/>
</dbReference>
<dbReference type="InterPro" id="IPR045056">
    <property type="entry name" value="Nop56/Nop58"/>
</dbReference>
<comment type="caution">
    <text evidence="4">The sequence shown here is derived from an EMBL/GenBank/DDBJ whole genome shotgun (WGS) entry which is preliminary data.</text>
</comment>
<dbReference type="GO" id="GO:0031428">
    <property type="term" value="C:box C/D methylation guide snoRNP complex"/>
    <property type="evidence" value="ECO:0007669"/>
    <property type="project" value="InterPro"/>
</dbReference>
<proteinExistence type="predicted"/>
<name>A0A7C4W2I6_9EURY</name>
<organism evidence="4">
    <name type="scientific">Geoglobus ahangari</name>
    <dbReference type="NCBI Taxonomy" id="113653"/>
    <lineage>
        <taxon>Archaea</taxon>
        <taxon>Methanobacteriati</taxon>
        <taxon>Methanobacteriota</taxon>
        <taxon>Archaeoglobi</taxon>
        <taxon>Archaeoglobales</taxon>
        <taxon>Archaeoglobaceae</taxon>
        <taxon>Geoglobus</taxon>
    </lineage>
</organism>
<evidence type="ECO:0000313" key="4">
    <source>
        <dbReference type="EMBL" id="HGU58836.1"/>
    </source>
</evidence>
<evidence type="ECO:0000313" key="3">
    <source>
        <dbReference type="EMBL" id="HGE66043.1"/>
    </source>
</evidence>
<feature type="domain" description="Nop" evidence="2">
    <location>
        <begin position="138"/>
        <end position="257"/>
    </location>
</feature>
<dbReference type="Gene3D" id="3.30.2150.10">
    <property type="entry name" value="Fibrillarin homologue"/>
    <property type="match status" value="1"/>
</dbReference>
<dbReference type="PANTHER" id="PTHR10894:SF0">
    <property type="entry name" value="NUCLEOLAR PROTEIN 56"/>
    <property type="match status" value="1"/>
</dbReference>
<dbReference type="GO" id="GO:0030515">
    <property type="term" value="F:snoRNA binding"/>
    <property type="evidence" value="ECO:0007669"/>
    <property type="project" value="InterPro"/>
</dbReference>
<gene>
    <name evidence="4" type="ORF">ENT89_01235</name>
    <name evidence="3" type="ORF">ENX77_02785</name>
</gene>
<dbReference type="SUPFAM" id="SSF89124">
    <property type="entry name" value="Nop domain"/>
    <property type="match status" value="1"/>
</dbReference>
<keyword evidence="1" id="KW-0175">Coiled coil</keyword>
<dbReference type="PROSITE" id="PS51358">
    <property type="entry name" value="NOP"/>
    <property type="match status" value="1"/>
</dbReference>
<dbReference type="InterPro" id="IPR002687">
    <property type="entry name" value="Nop_dom"/>
</dbReference>